<reference evidence="5" key="2">
    <citation type="journal article" date="2011" name="Microb. Ecol.">
        <title>Taxonomic and Functional Metagenomic Profiling of the Microbial Community in the Anoxic Sediment of a Sub-saline Shallow Lake (Laguna de Carrizo, Central Spain).</title>
        <authorList>
            <person name="Ferrer M."/>
            <person name="Guazzaroni M.E."/>
            <person name="Richter M."/>
            <person name="Garcia-Salamanca A."/>
            <person name="Yarza P."/>
            <person name="Suarez-Suarez A."/>
            <person name="Solano J."/>
            <person name="Alcaide M."/>
            <person name="van Dillewijn P."/>
            <person name="Molina-Henares M.A."/>
            <person name="Lopez-Cortes N."/>
            <person name="Al-Ramahi Y."/>
            <person name="Guerrero C."/>
            <person name="Acosta A."/>
            <person name="de Eugenio L.I."/>
            <person name="Martinez V."/>
            <person name="Marques S."/>
            <person name="Rojo F."/>
            <person name="Santero E."/>
            <person name="Genilloud O."/>
            <person name="Perez-Perez J."/>
            <person name="Rossello-Mora R."/>
            <person name="Ramos J.L."/>
        </authorList>
    </citation>
    <scope>NUCLEOTIDE SEQUENCE</scope>
</reference>
<evidence type="ECO:0000256" key="3">
    <source>
        <dbReference type="ARBA" id="ARBA00023163"/>
    </source>
</evidence>
<dbReference type="AlphaFoldDB" id="D9PGV2"/>
<dbReference type="PROSITE" id="PS00041">
    <property type="entry name" value="HTH_ARAC_FAMILY_1"/>
    <property type="match status" value="1"/>
</dbReference>
<dbReference type="PANTHER" id="PTHR46796">
    <property type="entry name" value="HTH-TYPE TRANSCRIPTIONAL ACTIVATOR RHAS-RELATED"/>
    <property type="match status" value="1"/>
</dbReference>
<keyword evidence="3" id="KW-0804">Transcription</keyword>
<keyword evidence="1" id="KW-0805">Transcription regulation</keyword>
<dbReference type="InterPro" id="IPR050204">
    <property type="entry name" value="AraC_XylS_family_regulators"/>
</dbReference>
<feature type="domain" description="HTH araC/xylS-type" evidence="4">
    <location>
        <begin position="44"/>
        <end position="141"/>
    </location>
</feature>
<dbReference type="GO" id="GO:0043565">
    <property type="term" value="F:sequence-specific DNA binding"/>
    <property type="evidence" value="ECO:0007669"/>
    <property type="project" value="InterPro"/>
</dbReference>
<dbReference type="InterPro" id="IPR018062">
    <property type="entry name" value="HTH_AraC-typ_CS"/>
</dbReference>
<feature type="non-terminal residue" evidence="5">
    <location>
        <position position="1"/>
    </location>
</feature>
<dbReference type="SUPFAM" id="SSF46689">
    <property type="entry name" value="Homeodomain-like"/>
    <property type="match status" value="1"/>
</dbReference>
<dbReference type="Gene3D" id="1.10.10.60">
    <property type="entry name" value="Homeodomain-like"/>
    <property type="match status" value="1"/>
</dbReference>
<comment type="caution">
    <text evidence="5">The sequence shown here is derived from an EMBL/GenBank/DDBJ whole genome shotgun (WGS) entry which is preliminary data.</text>
</comment>
<dbReference type="InterPro" id="IPR018060">
    <property type="entry name" value="HTH_AraC"/>
</dbReference>
<accession>D9PGV2</accession>
<evidence type="ECO:0000256" key="2">
    <source>
        <dbReference type="ARBA" id="ARBA00023125"/>
    </source>
</evidence>
<organism evidence="5">
    <name type="scientific">sediment metagenome</name>
    <dbReference type="NCBI Taxonomy" id="749907"/>
    <lineage>
        <taxon>unclassified sequences</taxon>
        <taxon>metagenomes</taxon>
        <taxon>ecological metagenomes</taxon>
    </lineage>
</organism>
<sequence length="144" mass="16499">RLGARPTPWTPRAAALLAEYLLVRVAETALPFGAFVSPSFATYRRCRDHIDRRWPHLRTLAQIAHECHVDGAYLCRLFQRFDHQSPYQRLLRLKMNHAAERLAEIASVKAVAAEFGFADPFHFSRVFKATMGVPPAQFIRLAQR</sequence>
<dbReference type="PROSITE" id="PS01124">
    <property type="entry name" value="HTH_ARAC_FAMILY_2"/>
    <property type="match status" value="1"/>
</dbReference>
<dbReference type="Pfam" id="PF12833">
    <property type="entry name" value="HTH_18"/>
    <property type="match status" value="1"/>
</dbReference>
<reference evidence="5" key="1">
    <citation type="submission" date="2010-07" db="EMBL/GenBank/DDBJ databases">
        <authorList>
            <consortium name="CONSOLIDER consortium CSD2007-00005"/>
            <person name="Guazzaroni M.-E."/>
            <person name="Richter M."/>
            <person name="Garcia-Salamanca A."/>
            <person name="Yarza P."/>
            <person name="Ferrer M."/>
        </authorList>
    </citation>
    <scope>NUCLEOTIDE SEQUENCE</scope>
</reference>
<name>D9PGV2_9ZZZZ</name>
<gene>
    <name evidence="5" type="ORF">LDC_0749</name>
</gene>
<evidence type="ECO:0000256" key="1">
    <source>
        <dbReference type="ARBA" id="ARBA00023015"/>
    </source>
</evidence>
<dbReference type="SMART" id="SM00342">
    <property type="entry name" value="HTH_ARAC"/>
    <property type="match status" value="1"/>
</dbReference>
<dbReference type="PANTHER" id="PTHR46796:SF7">
    <property type="entry name" value="ARAC FAMILY TRANSCRIPTIONAL REGULATOR"/>
    <property type="match status" value="1"/>
</dbReference>
<evidence type="ECO:0000313" key="5">
    <source>
        <dbReference type="EMBL" id="EFK97213.1"/>
    </source>
</evidence>
<dbReference type="InterPro" id="IPR009057">
    <property type="entry name" value="Homeodomain-like_sf"/>
</dbReference>
<keyword evidence="2" id="KW-0238">DNA-binding</keyword>
<protein>
    <submittedName>
        <fullName evidence="5">Protein containing Helix-turn-helix, AraC domain</fullName>
    </submittedName>
</protein>
<evidence type="ECO:0000259" key="4">
    <source>
        <dbReference type="PROSITE" id="PS01124"/>
    </source>
</evidence>
<dbReference type="GO" id="GO:0003700">
    <property type="term" value="F:DNA-binding transcription factor activity"/>
    <property type="evidence" value="ECO:0007669"/>
    <property type="project" value="InterPro"/>
</dbReference>
<dbReference type="EMBL" id="ADZX01000318">
    <property type="protein sequence ID" value="EFK97213.1"/>
    <property type="molecule type" value="Genomic_DNA"/>
</dbReference>
<proteinExistence type="predicted"/>